<dbReference type="SFLD" id="SFLDS00003">
    <property type="entry name" value="Haloacid_Dehalogenase"/>
    <property type="match status" value="1"/>
</dbReference>
<dbReference type="PANTHER" id="PTHR43481:SF4">
    <property type="entry name" value="GLYCEROL-1-PHOSPHATE PHOSPHOHYDROLASE 1-RELATED"/>
    <property type="match status" value="1"/>
</dbReference>
<dbReference type="Gene3D" id="3.40.50.1000">
    <property type="entry name" value="HAD superfamily/HAD-like"/>
    <property type="match status" value="1"/>
</dbReference>
<dbReference type="InterPro" id="IPR006439">
    <property type="entry name" value="HAD-SF_hydro_IA"/>
</dbReference>
<reference evidence="2" key="1">
    <citation type="submission" date="2016-10" db="EMBL/GenBank/DDBJ databases">
        <authorList>
            <person name="Varghese N."/>
            <person name="Submissions S."/>
        </authorList>
    </citation>
    <scope>NUCLEOTIDE SEQUENCE [LARGE SCALE GENOMIC DNA]</scope>
    <source>
        <strain evidence="2">DSM 13327</strain>
    </source>
</reference>
<dbReference type="GO" id="GO:0050308">
    <property type="term" value="F:sugar-phosphatase activity"/>
    <property type="evidence" value="ECO:0007669"/>
    <property type="project" value="TreeGrafter"/>
</dbReference>
<dbReference type="InterPro" id="IPR051806">
    <property type="entry name" value="HAD-like_SPP"/>
</dbReference>
<gene>
    <name evidence="1" type="ORF">SAMN04490355_106212</name>
</gene>
<organism evidence="1 2">
    <name type="scientific">Pelosinus propionicus DSM 13327</name>
    <dbReference type="NCBI Taxonomy" id="1123291"/>
    <lineage>
        <taxon>Bacteria</taxon>
        <taxon>Bacillati</taxon>
        <taxon>Bacillota</taxon>
        <taxon>Negativicutes</taxon>
        <taxon>Selenomonadales</taxon>
        <taxon>Sporomusaceae</taxon>
        <taxon>Pelosinus</taxon>
    </lineage>
</organism>
<dbReference type="RefSeq" id="WP_090943191.1">
    <property type="nucleotide sequence ID" value="NZ_FOTS01000062.1"/>
</dbReference>
<protein>
    <submittedName>
        <fullName evidence="1">Haloacid dehalogenase superfamily, subfamily IA, variant 3 with third motif having DD or ED</fullName>
    </submittedName>
</protein>
<dbReference type="OrthoDB" id="9797743at2"/>
<dbReference type="STRING" id="1123291.SAMN04490355_106212"/>
<evidence type="ECO:0000313" key="2">
    <source>
        <dbReference type="Proteomes" id="UP000199520"/>
    </source>
</evidence>
<dbReference type="Pfam" id="PF00702">
    <property type="entry name" value="Hydrolase"/>
    <property type="match status" value="1"/>
</dbReference>
<dbReference type="AlphaFoldDB" id="A0A1I4PE77"/>
<accession>A0A1I4PE77</accession>
<dbReference type="PANTHER" id="PTHR43481">
    <property type="entry name" value="FRUCTOSE-1-PHOSPHATE PHOSPHATASE"/>
    <property type="match status" value="1"/>
</dbReference>
<proteinExistence type="predicted"/>
<dbReference type="InterPro" id="IPR023198">
    <property type="entry name" value="PGP-like_dom2"/>
</dbReference>
<dbReference type="CDD" id="cd07505">
    <property type="entry name" value="HAD_BPGM-like"/>
    <property type="match status" value="1"/>
</dbReference>
<evidence type="ECO:0000313" key="1">
    <source>
        <dbReference type="EMBL" id="SFM26019.1"/>
    </source>
</evidence>
<dbReference type="EMBL" id="FOTS01000062">
    <property type="protein sequence ID" value="SFM26019.1"/>
    <property type="molecule type" value="Genomic_DNA"/>
</dbReference>
<dbReference type="NCBIfam" id="TIGR01509">
    <property type="entry name" value="HAD-SF-IA-v3"/>
    <property type="match status" value="1"/>
</dbReference>
<name>A0A1I4PE77_9FIRM</name>
<keyword evidence="2" id="KW-1185">Reference proteome</keyword>
<dbReference type="SFLD" id="SFLDG01129">
    <property type="entry name" value="C1.5:_HAD__Beta-PGM__Phosphata"/>
    <property type="match status" value="1"/>
</dbReference>
<dbReference type="SUPFAM" id="SSF56784">
    <property type="entry name" value="HAD-like"/>
    <property type="match status" value="1"/>
</dbReference>
<dbReference type="Proteomes" id="UP000199520">
    <property type="component" value="Unassembled WGS sequence"/>
</dbReference>
<sequence length="230" mass="25578">MSKKFSGVIFDFNGTLFWDTDKQTSAWIAMAEKLRGYPVSDHEMATFVLGRPNKVTMSYLAGKQLSDEEGEALSQEKEVIYRDLCRKDASNVKLAPGAIDLLNYLTNNTIACTIATGSEINNVNFYFEVFDLKKWFDFDKVVYDDGLLPGKPFPEIYLKSAQNLGLSPEQCIVFEDADAGIEAARRANIGQIIAIGPQEAHNRLRQLDGVDLVIGEFTDFAKNSLLTIGS</sequence>
<dbReference type="InterPro" id="IPR036412">
    <property type="entry name" value="HAD-like_sf"/>
</dbReference>
<dbReference type="Gene3D" id="1.10.150.240">
    <property type="entry name" value="Putative phosphatase, domain 2"/>
    <property type="match status" value="1"/>
</dbReference>
<dbReference type="InterPro" id="IPR023214">
    <property type="entry name" value="HAD_sf"/>
</dbReference>